<protein>
    <submittedName>
        <fullName evidence="3">Uncharacterized protein</fullName>
    </submittedName>
</protein>
<dbReference type="EMBL" id="CABVGP010000002">
    <property type="protein sequence ID" value="VVJ22172.1"/>
    <property type="molecule type" value="Genomic_DNA"/>
</dbReference>
<feature type="transmembrane region" description="Helical" evidence="2">
    <location>
        <begin position="6"/>
        <end position="26"/>
    </location>
</feature>
<dbReference type="RefSeq" id="WP_155546962.1">
    <property type="nucleotide sequence ID" value="NZ_CABVGP010000002.1"/>
</dbReference>
<keyword evidence="2" id="KW-1133">Transmembrane helix</keyword>
<sequence>MRKSVWLWVLLVILAILVLGLIFGGYRKGEKLGAPDVHSGHSDSVVLPHSSGGVRLSPR</sequence>
<evidence type="ECO:0000313" key="4">
    <source>
        <dbReference type="Proteomes" id="UP000399805"/>
    </source>
</evidence>
<dbReference type="Proteomes" id="UP000399805">
    <property type="component" value="Unassembled WGS sequence"/>
</dbReference>
<keyword evidence="2" id="KW-0472">Membrane</keyword>
<gene>
    <name evidence="3" type="ORF">AA23TX_07183</name>
</gene>
<proteinExistence type="predicted"/>
<keyword evidence="4" id="KW-1185">Reference proteome</keyword>
<evidence type="ECO:0000313" key="3">
    <source>
        <dbReference type="EMBL" id="VVJ22172.1"/>
    </source>
</evidence>
<name>A0A6I8LY20_9PSEU</name>
<organism evidence="3 4">
    <name type="scientific">Amycolatopsis camponoti</name>
    <dbReference type="NCBI Taxonomy" id="2606593"/>
    <lineage>
        <taxon>Bacteria</taxon>
        <taxon>Bacillati</taxon>
        <taxon>Actinomycetota</taxon>
        <taxon>Actinomycetes</taxon>
        <taxon>Pseudonocardiales</taxon>
        <taxon>Pseudonocardiaceae</taxon>
        <taxon>Amycolatopsis</taxon>
    </lineage>
</organism>
<keyword evidence="2" id="KW-0812">Transmembrane</keyword>
<reference evidence="3 4" key="1">
    <citation type="submission" date="2019-09" db="EMBL/GenBank/DDBJ databases">
        <authorList>
            <person name="Leyn A S."/>
        </authorList>
    </citation>
    <scope>NUCLEOTIDE SEQUENCE [LARGE SCALE GENOMIC DNA]</scope>
    <source>
        <strain evidence="3">AA231_1</strain>
    </source>
</reference>
<evidence type="ECO:0000256" key="2">
    <source>
        <dbReference type="SAM" id="Phobius"/>
    </source>
</evidence>
<accession>A0A6I8LY20</accession>
<dbReference type="AlphaFoldDB" id="A0A6I8LY20"/>
<feature type="region of interest" description="Disordered" evidence="1">
    <location>
        <begin position="36"/>
        <end position="59"/>
    </location>
</feature>
<evidence type="ECO:0000256" key="1">
    <source>
        <dbReference type="SAM" id="MobiDB-lite"/>
    </source>
</evidence>